<keyword evidence="1" id="KW-0175">Coiled coil</keyword>
<gene>
    <name evidence="3" type="ORF">SAMN05216241_101530</name>
</gene>
<protein>
    <recommendedName>
        <fullName evidence="5">Porin</fullName>
    </recommendedName>
</protein>
<reference evidence="3 4" key="1">
    <citation type="submission" date="2016-10" db="EMBL/GenBank/DDBJ databases">
        <authorList>
            <person name="de Groot N.N."/>
        </authorList>
    </citation>
    <scope>NUCLEOTIDE SEQUENCE [LARGE SCALE GENOMIC DNA]</scope>
    <source>
        <strain evidence="3 4">DSM 25584</strain>
    </source>
</reference>
<evidence type="ECO:0000256" key="1">
    <source>
        <dbReference type="SAM" id="Coils"/>
    </source>
</evidence>
<dbReference type="OrthoDB" id="9768080at2"/>
<dbReference type="SUPFAM" id="SSF56935">
    <property type="entry name" value="Porins"/>
    <property type="match status" value="1"/>
</dbReference>
<evidence type="ECO:0000256" key="2">
    <source>
        <dbReference type="SAM" id="SignalP"/>
    </source>
</evidence>
<accession>A0A1G7M9E5</accession>
<evidence type="ECO:0000313" key="4">
    <source>
        <dbReference type="Proteomes" id="UP000199415"/>
    </source>
</evidence>
<dbReference type="Proteomes" id="UP000199415">
    <property type="component" value="Unassembled WGS sequence"/>
</dbReference>
<feature type="signal peptide" evidence="2">
    <location>
        <begin position="1"/>
        <end position="24"/>
    </location>
</feature>
<dbReference type="RefSeq" id="WP_090018540.1">
    <property type="nucleotide sequence ID" value="NZ_FNCE01000001.1"/>
</dbReference>
<dbReference type="Gene3D" id="2.40.160.10">
    <property type="entry name" value="Porin"/>
    <property type="match status" value="1"/>
</dbReference>
<organism evidence="3 4">
    <name type="scientific">Limimonas halophila</name>
    <dbReference type="NCBI Taxonomy" id="1082479"/>
    <lineage>
        <taxon>Bacteria</taxon>
        <taxon>Pseudomonadati</taxon>
        <taxon>Pseudomonadota</taxon>
        <taxon>Alphaproteobacteria</taxon>
        <taxon>Rhodospirillales</taxon>
        <taxon>Rhodovibrionaceae</taxon>
        <taxon>Limimonas</taxon>
    </lineage>
</organism>
<dbReference type="AlphaFoldDB" id="A0A1G7M9E5"/>
<feature type="chain" id="PRO_5011495027" description="Porin" evidence="2">
    <location>
        <begin position="25"/>
        <end position="446"/>
    </location>
</feature>
<dbReference type="InterPro" id="IPR023614">
    <property type="entry name" value="Porin_dom_sf"/>
</dbReference>
<evidence type="ECO:0000313" key="3">
    <source>
        <dbReference type="EMBL" id="SDF58373.1"/>
    </source>
</evidence>
<evidence type="ECO:0008006" key="5">
    <source>
        <dbReference type="Google" id="ProtNLM"/>
    </source>
</evidence>
<name>A0A1G7M9E5_9PROT</name>
<dbReference type="EMBL" id="FNCE01000001">
    <property type="protein sequence ID" value="SDF58373.1"/>
    <property type="molecule type" value="Genomic_DNA"/>
</dbReference>
<sequence length="446" mass="48979">MRRSSLLMTSALVAAAMTAGQARAQTDDLPSRERMWEIIQQQQERIDQLEGEQKETEAKVEATGDMVQNVAKEARQGPSGWFENTQIGGYGEVHYIGDNALEGGEGGEVGNGDAEATAKRFVLEVGHQFNEDLRFFSELEVENALVFGGEDSEGEVELEQLWAAYDIAQNHEVRGGVELIPVGVINETHEPNTFYGTQRPIVERRILPTTWWEASASVRGQLGGGFSYDAMIHTGLDASLTGAEGAEGGEAGNAFNAAASTQSASNATAESGAGTLRLQWTGMPGVTLSATGQYQEDVTQDREDVEATLFETHADIERGPWGFRAMYARWDFHDDVQQQIDFDEDGTASTVSLEGFGRDEQWGWYLQPSYTFQNVGPGELGVFGRVSMIDDQAGRDAIDSRFTEFNVGANYWLDPNMVLKANYAHQTYEDSRDDEGSFNLALGLQF</sequence>
<keyword evidence="2" id="KW-0732">Signal</keyword>
<dbReference type="STRING" id="1082479.SAMN05216241_101530"/>
<proteinExistence type="predicted"/>
<feature type="coiled-coil region" evidence="1">
    <location>
        <begin position="39"/>
        <end position="66"/>
    </location>
</feature>
<keyword evidence="4" id="KW-1185">Reference proteome</keyword>